<dbReference type="Gene3D" id="1.20.1250.20">
    <property type="entry name" value="MFS general substrate transporter like domains"/>
    <property type="match status" value="1"/>
</dbReference>
<dbReference type="InterPro" id="IPR020846">
    <property type="entry name" value="MFS_dom"/>
</dbReference>
<evidence type="ECO:0000256" key="3">
    <source>
        <dbReference type="ARBA" id="ARBA00022692"/>
    </source>
</evidence>
<feature type="transmembrane region" description="Helical" evidence="6">
    <location>
        <begin position="21"/>
        <end position="40"/>
    </location>
</feature>
<feature type="transmembrane region" description="Helical" evidence="6">
    <location>
        <begin position="271"/>
        <end position="295"/>
    </location>
</feature>
<dbReference type="PANTHER" id="PTHR42718:SF9">
    <property type="entry name" value="MAJOR FACILITATOR SUPERFAMILY MULTIDRUG TRANSPORTER MFSC"/>
    <property type="match status" value="1"/>
</dbReference>
<dbReference type="InterPro" id="IPR036259">
    <property type="entry name" value="MFS_trans_sf"/>
</dbReference>
<dbReference type="PANTHER" id="PTHR42718">
    <property type="entry name" value="MAJOR FACILITATOR SUPERFAMILY MULTIDRUG TRANSPORTER MFSC"/>
    <property type="match status" value="1"/>
</dbReference>
<dbReference type="InterPro" id="IPR005829">
    <property type="entry name" value="Sugar_transporter_CS"/>
</dbReference>
<protein>
    <submittedName>
        <fullName evidence="8">MFS transporter</fullName>
    </submittedName>
</protein>
<feature type="transmembrane region" description="Helical" evidence="6">
    <location>
        <begin position="230"/>
        <end position="251"/>
    </location>
</feature>
<dbReference type="SUPFAM" id="SSF103473">
    <property type="entry name" value="MFS general substrate transporter"/>
    <property type="match status" value="1"/>
</dbReference>
<dbReference type="GO" id="GO:0022857">
    <property type="term" value="F:transmembrane transporter activity"/>
    <property type="evidence" value="ECO:0007669"/>
    <property type="project" value="InterPro"/>
</dbReference>
<dbReference type="Gene3D" id="1.20.1720.10">
    <property type="entry name" value="Multidrug resistance protein D"/>
    <property type="match status" value="1"/>
</dbReference>
<feature type="transmembrane region" description="Helical" evidence="6">
    <location>
        <begin position="307"/>
        <end position="328"/>
    </location>
</feature>
<feature type="transmembrane region" description="Helical" evidence="6">
    <location>
        <begin position="146"/>
        <end position="167"/>
    </location>
</feature>
<dbReference type="PROSITE" id="PS00216">
    <property type="entry name" value="SUGAR_TRANSPORT_1"/>
    <property type="match status" value="1"/>
</dbReference>
<evidence type="ECO:0000256" key="1">
    <source>
        <dbReference type="ARBA" id="ARBA00004141"/>
    </source>
</evidence>
<dbReference type="Pfam" id="PF07690">
    <property type="entry name" value="MFS_1"/>
    <property type="match status" value="1"/>
</dbReference>
<feature type="transmembrane region" description="Helical" evidence="6">
    <location>
        <begin position="60"/>
        <end position="76"/>
    </location>
</feature>
<keyword evidence="2" id="KW-0813">Transport</keyword>
<proteinExistence type="predicted"/>
<keyword evidence="3 6" id="KW-0812">Transmembrane</keyword>
<dbReference type="AlphaFoldDB" id="A0A179BL43"/>
<name>A0A179BL43_RHILE</name>
<evidence type="ECO:0000256" key="6">
    <source>
        <dbReference type="SAM" id="Phobius"/>
    </source>
</evidence>
<dbReference type="InterPro" id="IPR011701">
    <property type="entry name" value="MFS"/>
</dbReference>
<accession>A0A179BL43</accession>
<feature type="transmembrane region" description="Helical" evidence="6">
    <location>
        <begin position="404"/>
        <end position="424"/>
    </location>
</feature>
<keyword evidence="5 6" id="KW-0472">Membrane</keyword>
<evidence type="ECO:0000256" key="4">
    <source>
        <dbReference type="ARBA" id="ARBA00022989"/>
    </source>
</evidence>
<sequence length="453" mass="47347">MNSIEQSTRAYSQLKPAALTILCLGVIVAQVDTSVVNLAVQPIGLDLKASVTELQWVVDAYNLVYAALLISGGLFADLYGRRLIFIIGCSVFVLASLGCAFASTIAILIAARALTGFGSALLLPASLSLIRVTYRDEKVRARALGIWAGCNGVSLAIGPSLGGFLIRDFGWRSVFFVVIPIAMIAAAAARFFVPESADRQGRSFDMQGQLLGIASLTLLTLTAIESSHLPPLWTALLAIAGALLLLLFIIVEKRLEQTALVPIPMFSGRQFRGAMSGTAAMTFGMYGTLFLFPLASLGLRRLASVEVGLSLLPMALSFIAISSFSGSISEQLGKKRTISAGLALMGWGNLLLGSSFLANWFIAEEIGLLLTGVGMGIATGPLTAVAVSTVTADRAGTASALINVARMVGATIGVALLGAVFAFLGEAETAFIVAMSVGGSAQMLGSFIAWRLL</sequence>
<feature type="domain" description="Major facilitator superfamily (MFS) profile" evidence="7">
    <location>
        <begin position="18"/>
        <end position="453"/>
    </location>
</feature>
<comment type="caution">
    <text evidence="8">The sequence shown here is derived from an EMBL/GenBank/DDBJ whole genome shotgun (WGS) entry which is preliminary data.</text>
</comment>
<dbReference type="CDD" id="cd17321">
    <property type="entry name" value="MFS_MMR_MDR_like"/>
    <property type="match status" value="1"/>
</dbReference>
<feature type="transmembrane region" description="Helical" evidence="6">
    <location>
        <begin position="204"/>
        <end position="224"/>
    </location>
</feature>
<evidence type="ECO:0000256" key="2">
    <source>
        <dbReference type="ARBA" id="ARBA00022448"/>
    </source>
</evidence>
<comment type="subcellular location">
    <subcellularLocation>
        <location evidence="1">Membrane</location>
        <topology evidence="1">Multi-pass membrane protein</topology>
    </subcellularLocation>
</comment>
<feature type="transmembrane region" description="Helical" evidence="6">
    <location>
        <begin position="340"/>
        <end position="362"/>
    </location>
</feature>
<evidence type="ECO:0000256" key="5">
    <source>
        <dbReference type="ARBA" id="ARBA00023136"/>
    </source>
</evidence>
<gene>
    <name evidence="8" type="ORF">A4U53_04090</name>
</gene>
<feature type="transmembrane region" description="Helical" evidence="6">
    <location>
        <begin position="116"/>
        <end position="134"/>
    </location>
</feature>
<evidence type="ECO:0000259" key="7">
    <source>
        <dbReference type="PROSITE" id="PS50850"/>
    </source>
</evidence>
<dbReference type="GO" id="GO:0016020">
    <property type="term" value="C:membrane"/>
    <property type="evidence" value="ECO:0007669"/>
    <property type="project" value="UniProtKB-SubCell"/>
</dbReference>
<feature type="transmembrane region" description="Helical" evidence="6">
    <location>
        <begin position="83"/>
        <end position="110"/>
    </location>
</feature>
<dbReference type="EMBL" id="LWBS01000327">
    <property type="protein sequence ID" value="OAP92436.1"/>
    <property type="molecule type" value="Genomic_DNA"/>
</dbReference>
<evidence type="ECO:0000313" key="8">
    <source>
        <dbReference type="EMBL" id="OAP92436.1"/>
    </source>
</evidence>
<feature type="transmembrane region" description="Helical" evidence="6">
    <location>
        <begin position="368"/>
        <end position="392"/>
    </location>
</feature>
<dbReference type="PROSITE" id="PS50850">
    <property type="entry name" value="MFS"/>
    <property type="match status" value="1"/>
</dbReference>
<feature type="transmembrane region" description="Helical" evidence="6">
    <location>
        <begin position="173"/>
        <end position="192"/>
    </location>
</feature>
<reference evidence="8" key="1">
    <citation type="submission" date="2016-04" db="EMBL/GenBank/DDBJ databases">
        <title>Fast-growing isolate from the root nodules of Vavilovia formosa.</title>
        <authorList>
            <person name="Kimeklis A."/>
            <person name="Safronova V."/>
            <person name="Belimov A."/>
            <person name="Andronov E."/>
        </authorList>
    </citation>
    <scope>NUCLEOTIDE SEQUENCE [LARGE SCALE GENOMIC DNA]</scope>
    <source>
        <strain evidence="8">Vaf-46</strain>
    </source>
</reference>
<feature type="transmembrane region" description="Helical" evidence="6">
    <location>
        <begin position="430"/>
        <end position="450"/>
    </location>
</feature>
<organism evidence="8">
    <name type="scientific">Rhizobium leguminosarum</name>
    <dbReference type="NCBI Taxonomy" id="384"/>
    <lineage>
        <taxon>Bacteria</taxon>
        <taxon>Pseudomonadati</taxon>
        <taxon>Pseudomonadota</taxon>
        <taxon>Alphaproteobacteria</taxon>
        <taxon>Hyphomicrobiales</taxon>
        <taxon>Rhizobiaceae</taxon>
        <taxon>Rhizobium/Agrobacterium group</taxon>
        <taxon>Rhizobium</taxon>
    </lineage>
</organism>
<keyword evidence="4 6" id="KW-1133">Transmembrane helix</keyword>